<dbReference type="InterPro" id="IPR037185">
    <property type="entry name" value="EmrE-like"/>
</dbReference>
<dbReference type="InterPro" id="IPR000620">
    <property type="entry name" value="EamA_dom"/>
</dbReference>
<feature type="transmembrane region" description="Helical" evidence="5">
    <location>
        <begin position="252"/>
        <end position="271"/>
    </location>
</feature>
<organism evidence="7 8">
    <name type="scientific">Peteryoungia algae</name>
    <dbReference type="NCBI Taxonomy" id="2919917"/>
    <lineage>
        <taxon>Bacteria</taxon>
        <taxon>Pseudomonadati</taxon>
        <taxon>Pseudomonadota</taxon>
        <taxon>Alphaproteobacteria</taxon>
        <taxon>Hyphomicrobiales</taxon>
        <taxon>Rhizobiaceae</taxon>
        <taxon>Peteryoungia</taxon>
    </lineage>
</organism>
<dbReference type="SUPFAM" id="SSF103481">
    <property type="entry name" value="Multidrug resistance efflux transporter EmrE"/>
    <property type="match status" value="2"/>
</dbReference>
<name>A0ABT0D1W5_9HYPH</name>
<feature type="transmembrane region" description="Helical" evidence="5">
    <location>
        <begin position="155"/>
        <end position="175"/>
    </location>
</feature>
<gene>
    <name evidence="7" type="ORF">MKJ03_13725</name>
</gene>
<evidence type="ECO:0000256" key="4">
    <source>
        <dbReference type="ARBA" id="ARBA00023136"/>
    </source>
</evidence>
<feature type="transmembrane region" description="Helical" evidence="5">
    <location>
        <begin position="96"/>
        <end position="118"/>
    </location>
</feature>
<feature type="transmembrane region" description="Helical" evidence="5">
    <location>
        <begin position="39"/>
        <end position="59"/>
    </location>
</feature>
<feature type="transmembrane region" description="Helical" evidence="5">
    <location>
        <begin position="220"/>
        <end position="240"/>
    </location>
</feature>
<dbReference type="Proteomes" id="UP001522662">
    <property type="component" value="Unassembled WGS sequence"/>
</dbReference>
<dbReference type="EMBL" id="JALAYX010000003">
    <property type="protein sequence ID" value="MCJ8239390.1"/>
    <property type="molecule type" value="Genomic_DNA"/>
</dbReference>
<feature type="transmembrane region" description="Helical" evidence="5">
    <location>
        <begin position="12"/>
        <end position="33"/>
    </location>
</feature>
<dbReference type="PANTHER" id="PTHR32322">
    <property type="entry name" value="INNER MEMBRANE TRANSPORTER"/>
    <property type="match status" value="1"/>
</dbReference>
<keyword evidence="4 5" id="KW-0472">Membrane</keyword>
<dbReference type="PANTHER" id="PTHR32322:SF9">
    <property type="entry name" value="AMINO-ACID METABOLITE EFFLUX PUMP-RELATED"/>
    <property type="match status" value="1"/>
</dbReference>
<feature type="domain" description="EamA" evidence="6">
    <location>
        <begin position="158"/>
        <end position="293"/>
    </location>
</feature>
<feature type="transmembrane region" description="Helical" evidence="5">
    <location>
        <begin position="130"/>
        <end position="149"/>
    </location>
</feature>
<dbReference type="RefSeq" id="WP_245137013.1">
    <property type="nucleotide sequence ID" value="NZ_CP128477.1"/>
</dbReference>
<evidence type="ECO:0000259" key="6">
    <source>
        <dbReference type="Pfam" id="PF00892"/>
    </source>
</evidence>
<feature type="transmembrane region" description="Helical" evidence="5">
    <location>
        <begin position="71"/>
        <end position="90"/>
    </location>
</feature>
<feature type="transmembrane region" description="Helical" evidence="5">
    <location>
        <begin position="277"/>
        <end position="297"/>
    </location>
</feature>
<evidence type="ECO:0000313" key="8">
    <source>
        <dbReference type="Proteomes" id="UP001522662"/>
    </source>
</evidence>
<reference evidence="7 8" key="1">
    <citation type="submission" date="2022-03" db="EMBL/GenBank/DDBJ databases">
        <title>Rhizobium SSM4.3 sp. nov., isolated from Sediment (Gouqi Island).</title>
        <authorList>
            <person name="Chen G."/>
        </authorList>
    </citation>
    <scope>NUCLEOTIDE SEQUENCE [LARGE SCALE GENOMIC DNA]</scope>
    <source>
        <strain evidence="7 8">SSM4.3</strain>
    </source>
</reference>
<dbReference type="Pfam" id="PF00892">
    <property type="entry name" value="EamA"/>
    <property type="match status" value="2"/>
</dbReference>
<evidence type="ECO:0000313" key="7">
    <source>
        <dbReference type="EMBL" id="MCJ8239390.1"/>
    </source>
</evidence>
<feature type="domain" description="EamA" evidence="6">
    <location>
        <begin position="14"/>
        <end position="144"/>
    </location>
</feature>
<proteinExistence type="predicted"/>
<comment type="caution">
    <text evidence="7">The sequence shown here is derived from an EMBL/GenBank/DDBJ whole genome shotgun (WGS) entry which is preliminary data.</text>
</comment>
<protein>
    <submittedName>
        <fullName evidence="7">DMT family transporter</fullName>
    </submittedName>
</protein>
<comment type="subcellular location">
    <subcellularLocation>
        <location evidence="1">Membrane</location>
        <topology evidence="1">Multi-pass membrane protein</topology>
    </subcellularLocation>
</comment>
<evidence type="ECO:0000256" key="1">
    <source>
        <dbReference type="ARBA" id="ARBA00004141"/>
    </source>
</evidence>
<accession>A0ABT0D1W5</accession>
<keyword evidence="2 5" id="KW-0812">Transmembrane</keyword>
<sequence>MTQHRSMNPTEWSLLLLLSVIWGGSFFFTGVAVKELPPFTIVAARVGLAALALLLGLRLAGISMPRAPKIWLAFFGMGLLNNMIPFSLIVWGQGTIASGLASILNATTPLFGVVVAHLLTRDEKMTGGRLAGTIVGFAGVALMIGPSALSGIGSHFMAELAILGAALSYAFAGVYGRRFKAMGINPIVTATGQISASAMLMIPLALVIEQPWTLAAPGLPTMAALVAIALISTALAYILFFRILASAGATNLMLVTFLIPVSAILLGWLFLDEVLAPQHFIGMATIVAGLALIDGRLPRRLFGPRGRDTLSN</sequence>
<evidence type="ECO:0000256" key="2">
    <source>
        <dbReference type="ARBA" id="ARBA00022692"/>
    </source>
</evidence>
<feature type="transmembrane region" description="Helical" evidence="5">
    <location>
        <begin position="187"/>
        <end position="208"/>
    </location>
</feature>
<dbReference type="InterPro" id="IPR050638">
    <property type="entry name" value="AA-Vitamin_Transporters"/>
</dbReference>
<keyword evidence="8" id="KW-1185">Reference proteome</keyword>
<evidence type="ECO:0000256" key="5">
    <source>
        <dbReference type="SAM" id="Phobius"/>
    </source>
</evidence>
<evidence type="ECO:0000256" key="3">
    <source>
        <dbReference type="ARBA" id="ARBA00022989"/>
    </source>
</evidence>
<keyword evidence="3 5" id="KW-1133">Transmembrane helix</keyword>